<evidence type="ECO:0000313" key="4">
    <source>
        <dbReference type="Proteomes" id="UP000516148"/>
    </source>
</evidence>
<dbReference type="Proteomes" id="UP000516148">
    <property type="component" value="Chromosome"/>
</dbReference>
<organism evidence="3 4">
    <name type="scientific">Sphingomonas alpina</name>
    <dbReference type="NCBI Taxonomy" id="653931"/>
    <lineage>
        <taxon>Bacteria</taxon>
        <taxon>Pseudomonadati</taxon>
        <taxon>Pseudomonadota</taxon>
        <taxon>Alphaproteobacteria</taxon>
        <taxon>Sphingomonadales</taxon>
        <taxon>Sphingomonadaceae</taxon>
        <taxon>Sphingomonas</taxon>
    </lineage>
</organism>
<dbReference type="KEGG" id="spap:H3Z74_21060"/>
<keyword evidence="2" id="KW-0812">Transmembrane</keyword>
<accession>A0A7H0LHI5</accession>
<evidence type="ECO:0000256" key="2">
    <source>
        <dbReference type="SAM" id="Phobius"/>
    </source>
</evidence>
<keyword evidence="2" id="KW-1133">Transmembrane helix</keyword>
<evidence type="ECO:0000256" key="1">
    <source>
        <dbReference type="SAM" id="MobiDB-lite"/>
    </source>
</evidence>
<keyword evidence="4" id="KW-1185">Reference proteome</keyword>
<reference evidence="3 4" key="1">
    <citation type="submission" date="2020-09" db="EMBL/GenBank/DDBJ databases">
        <title>Sphingomonas sp., a new species isolated from pork steak.</title>
        <authorList>
            <person name="Heidler von Heilborn D."/>
        </authorList>
    </citation>
    <scope>NUCLEOTIDE SEQUENCE [LARGE SCALE GENOMIC DNA]</scope>
    <source>
        <strain evidence="4">S8-3T</strain>
    </source>
</reference>
<dbReference type="RefSeq" id="WP_187761461.1">
    <property type="nucleotide sequence ID" value="NZ_CP061038.1"/>
</dbReference>
<keyword evidence="2" id="KW-0472">Membrane</keyword>
<protein>
    <submittedName>
        <fullName evidence="3">Uncharacterized protein</fullName>
    </submittedName>
</protein>
<gene>
    <name evidence="3" type="ORF">H3Z74_21060</name>
</gene>
<sequence>MDRKLWNRIGLVATVCLVPGGFILGATLAARRYRQQQDEKAAAEAEETAEPDQPER</sequence>
<feature type="transmembrane region" description="Helical" evidence="2">
    <location>
        <begin position="6"/>
        <end position="30"/>
    </location>
</feature>
<name>A0A7H0LHI5_9SPHN</name>
<evidence type="ECO:0000313" key="3">
    <source>
        <dbReference type="EMBL" id="QNQ09138.1"/>
    </source>
</evidence>
<feature type="compositionally biased region" description="Acidic residues" evidence="1">
    <location>
        <begin position="44"/>
        <end position="56"/>
    </location>
</feature>
<dbReference type="EMBL" id="CP061038">
    <property type="protein sequence ID" value="QNQ09138.1"/>
    <property type="molecule type" value="Genomic_DNA"/>
</dbReference>
<feature type="region of interest" description="Disordered" evidence="1">
    <location>
        <begin position="35"/>
        <end position="56"/>
    </location>
</feature>
<proteinExistence type="predicted"/>
<dbReference type="AlphaFoldDB" id="A0A7H0LHI5"/>